<evidence type="ECO:0000256" key="1">
    <source>
        <dbReference type="SAM" id="MobiDB-lite"/>
    </source>
</evidence>
<feature type="region of interest" description="Disordered" evidence="1">
    <location>
        <begin position="231"/>
        <end position="361"/>
    </location>
</feature>
<dbReference type="OrthoDB" id="5431248at2759"/>
<dbReference type="GeneID" id="25413595"/>
<feature type="region of interest" description="Disordered" evidence="1">
    <location>
        <begin position="1"/>
        <end position="182"/>
    </location>
</feature>
<dbReference type="Proteomes" id="UP000027730">
    <property type="component" value="Unassembled WGS sequence"/>
</dbReference>
<feature type="compositionally biased region" description="Polar residues" evidence="1">
    <location>
        <begin position="373"/>
        <end position="395"/>
    </location>
</feature>
<feature type="compositionally biased region" description="Basic and acidic residues" evidence="1">
    <location>
        <begin position="29"/>
        <end position="43"/>
    </location>
</feature>
<keyword evidence="3" id="KW-1185">Reference proteome</keyword>
<dbReference type="EMBL" id="KL584709">
    <property type="protein sequence ID" value="KEQ73581.1"/>
    <property type="molecule type" value="Genomic_DNA"/>
</dbReference>
<accession>A0A074XG61</accession>
<sequence>MSQMNQVYELPGDLPPVAELPAEFLPAELSDHESVSENDHGDSRGPSASLMPAPYSHDLLPTPFSAFSAISSNPSLKPSPLNFSRPNFSRPRPVESTSYNFGSQAGPIPEYDPNNRPTLSEPVQARPASHHEQDNDNEEESNDGDRTPAPSFITYTQEDTPRHSLDGASIGGASIDDALPPPIRTYADLRDMQLPRDSIDGDSIDEAAPPAIRGALRSGAFNHEFSTLNMSRGDSIYEDFPTPPGTKSPKEQFRKDSQALPTSVREDVNDATPLSFGHSTHPLARTNTTSSMASSFDEAAPPPVATQRHHLLHRDTESSKGTKSSYQTKNSRVDSVVDPSPSIPPKSVARQQPAAESSAPKLLIYKPYVDYASSQRSNSTRIAASQEQSKRNSGTDSDRRYSLADSESSSVSDFALNGQLGWNPRKNILAGKEAQRQQRWSAPLTNPLKLVTSRSKGKEKQHTSMPTVPQEPSRQGSNASSQNALSPASSRGSTGTGSSASSRAPTIPARMPRIMKRTSIDQMSQHVNPWQGETMSDRGSESSNEWTSSEVDTSGLSVEKIHKLKKKGINPALYVEMQNARKGKNKWISPLQGNSFIS</sequence>
<dbReference type="RefSeq" id="XP_013427663.1">
    <property type="nucleotide sequence ID" value="XM_013572209.1"/>
</dbReference>
<feature type="compositionally biased region" description="Polar residues" evidence="1">
    <location>
        <begin position="520"/>
        <end position="534"/>
    </location>
</feature>
<feature type="compositionally biased region" description="Low complexity" evidence="1">
    <location>
        <begin position="403"/>
        <end position="412"/>
    </location>
</feature>
<feature type="compositionally biased region" description="Polar residues" evidence="1">
    <location>
        <begin position="463"/>
        <end position="485"/>
    </location>
</feature>
<feature type="compositionally biased region" description="Polar residues" evidence="1">
    <location>
        <begin position="541"/>
        <end position="555"/>
    </location>
</feature>
<evidence type="ECO:0000313" key="2">
    <source>
        <dbReference type="EMBL" id="KEQ73581.1"/>
    </source>
</evidence>
<name>A0A074XG61_9PEZI</name>
<proteinExistence type="predicted"/>
<gene>
    <name evidence="2" type="ORF">M436DRAFT_63861</name>
</gene>
<protein>
    <submittedName>
        <fullName evidence="2">Uncharacterized protein</fullName>
    </submittedName>
</protein>
<feature type="compositionally biased region" description="Polar residues" evidence="1">
    <location>
        <begin position="321"/>
        <end position="330"/>
    </location>
</feature>
<dbReference type="HOGENOM" id="CLU_461490_0_0_1"/>
<reference evidence="2 3" key="1">
    <citation type="journal article" date="2014" name="BMC Genomics">
        <title>Genome sequencing of four Aureobasidium pullulans varieties: biotechnological potential, stress tolerance, and description of new species.</title>
        <authorList>
            <person name="Gostin Ar C."/>
            <person name="Ohm R.A."/>
            <person name="Kogej T."/>
            <person name="Sonjak S."/>
            <person name="Turk M."/>
            <person name="Zajc J."/>
            <person name="Zalar P."/>
            <person name="Grube M."/>
            <person name="Sun H."/>
            <person name="Han J."/>
            <person name="Sharma A."/>
            <person name="Chiniquy J."/>
            <person name="Ngan C.Y."/>
            <person name="Lipzen A."/>
            <person name="Barry K."/>
            <person name="Grigoriev I.V."/>
            <person name="Gunde-Cimerman N."/>
        </authorList>
    </citation>
    <scope>NUCLEOTIDE SEQUENCE [LARGE SCALE GENOMIC DNA]</scope>
    <source>
        <strain evidence="2 3">CBS 147.97</strain>
    </source>
</reference>
<feature type="region of interest" description="Disordered" evidence="1">
    <location>
        <begin position="373"/>
        <end position="555"/>
    </location>
</feature>
<organism evidence="2 3">
    <name type="scientific">Aureobasidium namibiae CBS 147.97</name>
    <dbReference type="NCBI Taxonomy" id="1043004"/>
    <lineage>
        <taxon>Eukaryota</taxon>
        <taxon>Fungi</taxon>
        <taxon>Dikarya</taxon>
        <taxon>Ascomycota</taxon>
        <taxon>Pezizomycotina</taxon>
        <taxon>Dothideomycetes</taxon>
        <taxon>Dothideomycetidae</taxon>
        <taxon>Dothideales</taxon>
        <taxon>Saccotheciaceae</taxon>
        <taxon>Aureobasidium</taxon>
    </lineage>
</organism>
<dbReference type="AlphaFoldDB" id="A0A074XG61"/>
<feature type="compositionally biased region" description="Low complexity" evidence="1">
    <location>
        <begin position="486"/>
        <end position="506"/>
    </location>
</feature>
<feature type="compositionally biased region" description="Low complexity" evidence="1">
    <location>
        <begin position="71"/>
        <end position="84"/>
    </location>
</feature>
<feature type="compositionally biased region" description="Low complexity" evidence="1">
    <location>
        <begin position="333"/>
        <end position="348"/>
    </location>
</feature>
<feature type="compositionally biased region" description="Polar residues" evidence="1">
    <location>
        <begin position="285"/>
        <end position="294"/>
    </location>
</feature>
<feature type="compositionally biased region" description="Basic and acidic residues" evidence="1">
    <location>
        <begin position="248"/>
        <end position="257"/>
    </location>
</feature>
<evidence type="ECO:0000313" key="3">
    <source>
        <dbReference type="Proteomes" id="UP000027730"/>
    </source>
</evidence>